<evidence type="ECO:0000259" key="1">
    <source>
        <dbReference type="Pfam" id="PF00795"/>
    </source>
</evidence>
<dbReference type="EMBL" id="JAFFPU010000038">
    <property type="protein sequence ID" value="MBM9577719.1"/>
    <property type="molecule type" value="Genomic_DNA"/>
</dbReference>
<dbReference type="Proteomes" id="UP000724686">
    <property type="component" value="Unassembled WGS sequence"/>
</dbReference>
<organism evidence="2 3">
    <name type="scientific">Leptospira ainlahdjerensis</name>
    <dbReference type="NCBI Taxonomy" id="2810033"/>
    <lineage>
        <taxon>Bacteria</taxon>
        <taxon>Pseudomonadati</taxon>
        <taxon>Spirochaetota</taxon>
        <taxon>Spirochaetia</taxon>
        <taxon>Leptospirales</taxon>
        <taxon>Leptospiraceae</taxon>
        <taxon>Leptospira</taxon>
    </lineage>
</organism>
<accession>A0ABS2UC48</accession>
<reference evidence="2 3" key="1">
    <citation type="submission" date="2021-02" db="EMBL/GenBank/DDBJ databases">
        <title>Leptospira ainlahdjerensis sp. nov., Leptospira ainazelensis sp. nov., Leptospira abararensis sp. nov. and Leptospira chreensis sp. nov., four new species isolated from water sources in Algeria.</title>
        <authorList>
            <person name="Amara Korba A."/>
            <person name="Kainiu M."/>
            <person name="Vincent A.T."/>
            <person name="Mariet J.-F."/>
            <person name="Veyrier F.J."/>
            <person name="Goarant C."/>
            <person name="Picardeau M."/>
        </authorList>
    </citation>
    <scope>NUCLEOTIDE SEQUENCE [LARGE SCALE GENOMIC DNA]</scope>
    <source>
        <strain evidence="2 3">201903070</strain>
    </source>
</reference>
<dbReference type="InterPro" id="IPR003010">
    <property type="entry name" value="C-N_Hydrolase"/>
</dbReference>
<name>A0ABS2UC48_9LEPT</name>
<gene>
    <name evidence="2" type="ORF">JWG45_11205</name>
</gene>
<dbReference type="Gene3D" id="3.60.110.10">
    <property type="entry name" value="Carbon-nitrogen hydrolase"/>
    <property type="match status" value="1"/>
</dbReference>
<comment type="caution">
    <text evidence="2">The sequence shown here is derived from an EMBL/GenBank/DDBJ whole genome shotgun (WGS) entry which is preliminary data.</text>
</comment>
<dbReference type="Pfam" id="PF00795">
    <property type="entry name" value="CN_hydrolase"/>
    <property type="match status" value="1"/>
</dbReference>
<feature type="domain" description="CN hydrolase" evidence="1">
    <location>
        <begin position="112"/>
        <end position="278"/>
    </location>
</feature>
<keyword evidence="2" id="KW-0378">Hydrolase</keyword>
<sequence length="379" mass="42153">MTLTKRILGVSLILLLGFYTIWSNVGRTPSLQPIQTRIERTLVDGVDSNKGNILGIQPWMSAEDYASADRFREKIESYLLLAEKKGFLNPKTIVVLPEYLGTWLVVVGEKESIYRAARMKEAMENLVLSNFFSFVWNWIQAKAEDKVSDAVFRMKSKEMLVAYQNTFSGLSRKFSITIVAGSILLPEPFVKDGFLRIGNGALQNGSFVFLPDGKVAENSSLKIFPVDDEKPFVRASTVENLRIVSTPAGKLGILVCADSWYPEVYETFRKQNVAFVVVPSFVAPNGAMDAIWKGYNGSENPSDIQRSDIGRIREGEAWLKYALAGRISSSGANFGMNVFLRGDLWDLGSDGETIFVSGSRAQTHPRIFGASLVNLLLYL</sequence>
<dbReference type="SUPFAM" id="SSF56317">
    <property type="entry name" value="Carbon-nitrogen hydrolase"/>
    <property type="match status" value="1"/>
</dbReference>
<proteinExistence type="predicted"/>
<dbReference type="PANTHER" id="PTHR23088">
    <property type="entry name" value="NITRILASE-RELATED"/>
    <property type="match status" value="1"/>
</dbReference>
<dbReference type="PANTHER" id="PTHR23088:SF27">
    <property type="entry name" value="DEAMINATED GLUTATHIONE AMIDASE"/>
    <property type="match status" value="1"/>
</dbReference>
<dbReference type="InterPro" id="IPR036526">
    <property type="entry name" value="C-N_Hydrolase_sf"/>
</dbReference>
<evidence type="ECO:0000313" key="3">
    <source>
        <dbReference type="Proteomes" id="UP000724686"/>
    </source>
</evidence>
<dbReference type="GO" id="GO:0016787">
    <property type="term" value="F:hydrolase activity"/>
    <property type="evidence" value="ECO:0007669"/>
    <property type="project" value="UniProtKB-KW"/>
</dbReference>
<evidence type="ECO:0000313" key="2">
    <source>
        <dbReference type="EMBL" id="MBM9577719.1"/>
    </source>
</evidence>
<dbReference type="RefSeq" id="WP_205279824.1">
    <property type="nucleotide sequence ID" value="NZ_JAFFPU010000038.1"/>
</dbReference>
<keyword evidence="3" id="KW-1185">Reference proteome</keyword>
<protein>
    <submittedName>
        <fullName evidence="2">Carbon-nitrogen hydrolase</fullName>
    </submittedName>
</protein>